<dbReference type="Proteomes" id="UP000340077">
    <property type="component" value="Unassembled WGS sequence"/>
</dbReference>
<dbReference type="InterPro" id="IPR013324">
    <property type="entry name" value="RNA_pol_sigma_r3/r4-like"/>
</dbReference>
<sequence>MNIQPKNIQKVPAFGREADLIEGLQTGDPIAFDEAYRKYHPVMLRVAAKYTSAAVAEDIAQEAWLAAIGAIASFEGRSSLKTWLCRIVINKAFNTYREKRPEFPATPSLAMLSDQSAENQGVSASCHLSEPELAVQTSRARERIRIEMKNMNRDHAHAILLKGMTQLTGSQVSEVLQISHGNLRVILHRARNELAAVLQA</sequence>
<keyword evidence="7" id="KW-0240">DNA-directed RNA polymerase</keyword>
<keyword evidence="2" id="KW-0805">Transcription regulation</keyword>
<feature type="domain" description="RNA polymerase sigma-70 region 2" evidence="6">
    <location>
        <begin position="36"/>
        <end position="100"/>
    </location>
</feature>
<keyword evidence="4" id="KW-0238">DNA-binding</keyword>
<dbReference type="InterPro" id="IPR039425">
    <property type="entry name" value="RNA_pol_sigma-70-like"/>
</dbReference>
<dbReference type="InterPro" id="IPR007627">
    <property type="entry name" value="RNA_pol_sigma70_r2"/>
</dbReference>
<dbReference type="PANTHER" id="PTHR43133:SF8">
    <property type="entry name" value="RNA POLYMERASE SIGMA FACTOR HI_1459-RELATED"/>
    <property type="match status" value="1"/>
</dbReference>
<dbReference type="InterPro" id="IPR036388">
    <property type="entry name" value="WH-like_DNA-bd_sf"/>
</dbReference>
<dbReference type="RefSeq" id="WP_069185241.1">
    <property type="nucleotide sequence ID" value="NZ_BGZH01000003.1"/>
</dbReference>
<proteinExistence type="inferred from homology"/>
<evidence type="ECO:0000259" key="6">
    <source>
        <dbReference type="Pfam" id="PF04542"/>
    </source>
</evidence>
<comment type="similarity">
    <text evidence="1">Belongs to the sigma-70 factor family. ECF subfamily.</text>
</comment>
<keyword evidence="8" id="KW-1185">Reference proteome</keyword>
<evidence type="ECO:0000256" key="5">
    <source>
        <dbReference type="ARBA" id="ARBA00023163"/>
    </source>
</evidence>
<organism evidence="7 8">
    <name type="scientific">Marinobacter salsuginis</name>
    <dbReference type="NCBI Taxonomy" id="418719"/>
    <lineage>
        <taxon>Bacteria</taxon>
        <taxon>Pseudomonadati</taxon>
        <taxon>Pseudomonadota</taxon>
        <taxon>Gammaproteobacteria</taxon>
        <taxon>Pseudomonadales</taxon>
        <taxon>Marinobacteraceae</taxon>
        <taxon>Marinobacter</taxon>
    </lineage>
</organism>
<dbReference type="Pfam" id="PF04542">
    <property type="entry name" value="Sigma70_r2"/>
    <property type="match status" value="1"/>
</dbReference>
<dbReference type="GO" id="GO:0003677">
    <property type="term" value="F:DNA binding"/>
    <property type="evidence" value="ECO:0007669"/>
    <property type="project" value="UniProtKB-KW"/>
</dbReference>
<dbReference type="AlphaFoldDB" id="A0A5M3PRD1"/>
<evidence type="ECO:0000256" key="4">
    <source>
        <dbReference type="ARBA" id="ARBA00023125"/>
    </source>
</evidence>
<dbReference type="Gene3D" id="1.10.10.10">
    <property type="entry name" value="Winged helix-like DNA-binding domain superfamily/Winged helix DNA-binding domain"/>
    <property type="match status" value="1"/>
</dbReference>
<comment type="caution">
    <text evidence="7">The sequence shown here is derived from an EMBL/GenBank/DDBJ whole genome shotgun (WGS) entry which is preliminary data.</text>
</comment>
<evidence type="ECO:0000313" key="7">
    <source>
        <dbReference type="EMBL" id="GBO85455.1"/>
    </source>
</evidence>
<dbReference type="Gene3D" id="1.10.1740.10">
    <property type="match status" value="1"/>
</dbReference>
<dbReference type="GO" id="GO:0016987">
    <property type="term" value="F:sigma factor activity"/>
    <property type="evidence" value="ECO:0007669"/>
    <property type="project" value="UniProtKB-KW"/>
</dbReference>
<name>A0A5M3PRD1_9GAMM</name>
<dbReference type="GO" id="GO:0000428">
    <property type="term" value="C:DNA-directed RNA polymerase complex"/>
    <property type="evidence" value="ECO:0007669"/>
    <property type="project" value="UniProtKB-KW"/>
</dbReference>
<dbReference type="SUPFAM" id="SSF88946">
    <property type="entry name" value="Sigma2 domain of RNA polymerase sigma factors"/>
    <property type="match status" value="1"/>
</dbReference>
<keyword evidence="5" id="KW-0804">Transcription</keyword>
<dbReference type="PANTHER" id="PTHR43133">
    <property type="entry name" value="RNA POLYMERASE ECF-TYPE SIGMA FACTO"/>
    <property type="match status" value="1"/>
</dbReference>
<dbReference type="SUPFAM" id="SSF88659">
    <property type="entry name" value="Sigma3 and sigma4 domains of RNA polymerase sigma factors"/>
    <property type="match status" value="1"/>
</dbReference>
<evidence type="ECO:0000256" key="2">
    <source>
        <dbReference type="ARBA" id="ARBA00023015"/>
    </source>
</evidence>
<evidence type="ECO:0000256" key="3">
    <source>
        <dbReference type="ARBA" id="ARBA00023082"/>
    </source>
</evidence>
<evidence type="ECO:0000256" key="1">
    <source>
        <dbReference type="ARBA" id="ARBA00010641"/>
    </source>
</evidence>
<dbReference type="GO" id="GO:0006352">
    <property type="term" value="P:DNA-templated transcription initiation"/>
    <property type="evidence" value="ECO:0007669"/>
    <property type="project" value="InterPro"/>
</dbReference>
<dbReference type="EMBL" id="BGZH01000003">
    <property type="protein sequence ID" value="GBO85455.1"/>
    <property type="molecule type" value="Genomic_DNA"/>
</dbReference>
<protein>
    <submittedName>
        <fullName evidence="7">DNA-directed RNA polymerase sigma-70 factor</fullName>
    </submittedName>
</protein>
<dbReference type="InterPro" id="IPR014284">
    <property type="entry name" value="RNA_pol_sigma-70_dom"/>
</dbReference>
<reference evidence="7 8" key="1">
    <citation type="journal article" date="2019" name="J. Gen. Appl. Microbiol.">
        <title>Aerobic degradation of cis-dichloroethene by the marine bacterium Marinobacter salsuginis strain 5N-3.</title>
        <authorList>
            <person name="Inoue Y."/>
            <person name="Fukunaga Y."/>
            <person name="Katsumata H."/>
            <person name="Ohji S."/>
            <person name="Hosoyama A."/>
            <person name="Mori K."/>
            <person name="Ando K."/>
        </authorList>
    </citation>
    <scope>NUCLEOTIDE SEQUENCE [LARGE SCALE GENOMIC DNA]</scope>
    <source>
        <strain evidence="7 8">5N-3</strain>
    </source>
</reference>
<dbReference type="InterPro" id="IPR013325">
    <property type="entry name" value="RNA_pol_sigma_r2"/>
</dbReference>
<evidence type="ECO:0000313" key="8">
    <source>
        <dbReference type="Proteomes" id="UP000340077"/>
    </source>
</evidence>
<keyword evidence="3" id="KW-0731">Sigma factor</keyword>
<gene>
    <name evidence="7" type="primary">rpoE_2</name>
    <name evidence="7" type="ORF">MS5N3_29060</name>
</gene>
<accession>A0A5M3PRD1</accession>
<dbReference type="NCBIfam" id="TIGR02937">
    <property type="entry name" value="sigma70-ECF"/>
    <property type="match status" value="1"/>
</dbReference>